<dbReference type="PANTHER" id="PTHR30231">
    <property type="entry name" value="DNA POLYMERASE III SUBUNIT EPSILON"/>
    <property type="match status" value="1"/>
</dbReference>
<dbReference type="InterPro" id="IPR006054">
    <property type="entry name" value="DnaQ"/>
</dbReference>
<dbReference type="EMBL" id="JBEWZI010000003">
    <property type="protein sequence ID" value="MET7013461.1"/>
    <property type="molecule type" value="Genomic_DNA"/>
</dbReference>
<dbReference type="InterPro" id="IPR036397">
    <property type="entry name" value="RNaseH_sf"/>
</dbReference>
<keyword evidence="4" id="KW-0269">Exonuclease</keyword>
<dbReference type="RefSeq" id="WP_354599921.1">
    <property type="nucleotide sequence ID" value="NZ_JBEWZI010000003.1"/>
</dbReference>
<dbReference type="SMART" id="SM00479">
    <property type="entry name" value="EXOIII"/>
    <property type="match status" value="1"/>
</dbReference>
<keyword evidence="4" id="KW-0378">Hydrolase</keyword>
<keyword evidence="4" id="KW-0540">Nuclease</keyword>
<name>A0ABV2THQ7_9RHOO</name>
<feature type="domain" description="Exonuclease" evidence="3">
    <location>
        <begin position="5"/>
        <end position="167"/>
    </location>
</feature>
<dbReference type="GO" id="GO:0004527">
    <property type="term" value="F:exonuclease activity"/>
    <property type="evidence" value="ECO:0007669"/>
    <property type="project" value="UniProtKB-KW"/>
</dbReference>
<evidence type="ECO:0000256" key="1">
    <source>
        <dbReference type="ARBA" id="ARBA00012417"/>
    </source>
</evidence>
<accession>A0ABV2THQ7</accession>
<dbReference type="CDD" id="cd06127">
    <property type="entry name" value="DEDDh"/>
    <property type="match status" value="1"/>
</dbReference>
<comment type="caution">
    <text evidence="4">The sequence shown here is derived from an EMBL/GenBank/DDBJ whole genome shotgun (WGS) entry which is preliminary data.</text>
</comment>
<comment type="catalytic activity">
    <reaction evidence="2">
        <text>DNA(n) + a 2'-deoxyribonucleoside 5'-triphosphate = DNA(n+1) + diphosphate</text>
        <dbReference type="Rhea" id="RHEA:22508"/>
        <dbReference type="Rhea" id="RHEA-COMP:17339"/>
        <dbReference type="Rhea" id="RHEA-COMP:17340"/>
        <dbReference type="ChEBI" id="CHEBI:33019"/>
        <dbReference type="ChEBI" id="CHEBI:61560"/>
        <dbReference type="ChEBI" id="CHEBI:173112"/>
        <dbReference type="EC" id="2.7.7.7"/>
    </reaction>
</comment>
<dbReference type="NCBIfam" id="TIGR00573">
    <property type="entry name" value="dnaq"/>
    <property type="match status" value="1"/>
</dbReference>
<evidence type="ECO:0000256" key="2">
    <source>
        <dbReference type="ARBA" id="ARBA00049244"/>
    </source>
</evidence>
<evidence type="ECO:0000259" key="3">
    <source>
        <dbReference type="SMART" id="SM00479"/>
    </source>
</evidence>
<keyword evidence="5" id="KW-1185">Reference proteome</keyword>
<dbReference type="Gene3D" id="3.30.420.10">
    <property type="entry name" value="Ribonuclease H-like superfamily/Ribonuclease H"/>
    <property type="match status" value="1"/>
</dbReference>
<dbReference type="PANTHER" id="PTHR30231:SF37">
    <property type="entry name" value="EXODEOXYRIBONUCLEASE 10"/>
    <property type="match status" value="1"/>
</dbReference>
<dbReference type="InterPro" id="IPR035901">
    <property type="entry name" value="GIY-YIG_endonuc_sf"/>
</dbReference>
<reference evidence="4 5" key="1">
    <citation type="submission" date="2024-07" db="EMBL/GenBank/DDBJ databases">
        <title>Uliginosibacterium flavum JJ3220;KACC:17644.</title>
        <authorList>
            <person name="Kim M.K."/>
        </authorList>
    </citation>
    <scope>NUCLEOTIDE SEQUENCE [LARGE SCALE GENOMIC DNA]</scope>
    <source>
        <strain evidence="4 5">KACC:17644</strain>
    </source>
</reference>
<evidence type="ECO:0000313" key="4">
    <source>
        <dbReference type="EMBL" id="MET7013461.1"/>
    </source>
</evidence>
<dbReference type="InterPro" id="IPR012337">
    <property type="entry name" value="RNaseH-like_sf"/>
</dbReference>
<dbReference type="Pfam" id="PF00929">
    <property type="entry name" value="RNase_T"/>
    <property type="match status" value="1"/>
</dbReference>
<organism evidence="4 5">
    <name type="scientific">Uliginosibacterium flavum</name>
    <dbReference type="NCBI Taxonomy" id="1396831"/>
    <lineage>
        <taxon>Bacteria</taxon>
        <taxon>Pseudomonadati</taxon>
        <taxon>Pseudomonadota</taxon>
        <taxon>Betaproteobacteria</taxon>
        <taxon>Rhodocyclales</taxon>
        <taxon>Zoogloeaceae</taxon>
        <taxon>Uliginosibacterium</taxon>
    </lineage>
</organism>
<dbReference type="EC" id="2.7.7.7" evidence="1"/>
<dbReference type="SUPFAM" id="SSF53098">
    <property type="entry name" value="Ribonuclease H-like"/>
    <property type="match status" value="1"/>
</dbReference>
<sequence>MHLPRLAIVDLETTGADPSRDRITEIAILITEGDQLIETWTSLVNPGMPIPQRIQDLIGITDEMVAAAPPFEMLAEQVLARLSDVVFVAHNARFDYNFLRAAFDRMGLVWTAPVLCTVKFSRALDPEFPRHGLDALIERHGYTIDARHRALDDAQIVWRFLGDSLKRADRERLQKAWDKAHSIGNDMPRLPRGDLEALPDSPGAWVYRSATGQLLDIGYARDLRSQVLGFFTNTRHSLKNKKVAAAVADVETWPCAGELGAQLKELQLLRSLRDQARTRALGWRWMRRATQAPVLVLDDLAGSDPADWQDIFGCLRGEREATIALQELSRQHKLCASRLGLERGGGPCQAVHLGRCNGVCVGREAPEIHDARLATALAALRMKPWPFPGAILVREHHAGSARSETHVVDQWCLLGSAQSESALASLLEKPPARRFDADIYRIISRWLAAPEHLTQVQAL</sequence>
<proteinExistence type="predicted"/>
<dbReference type="Gene3D" id="3.40.1440.10">
    <property type="entry name" value="GIY-YIG endonuclease"/>
    <property type="match status" value="1"/>
</dbReference>
<gene>
    <name evidence="4" type="ORF">ABXR19_04620</name>
</gene>
<dbReference type="InterPro" id="IPR013520">
    <property type="entry name" value="Ribonucl_H"/>
</dbReference>
<protein>
    <recommendedName>
        <fullName evidence="1">DNA-directed DNA polymerase</fullName>
        <ecNumber evidence="1">2.7.7.7</ecNumber>
    </recommendedName>
</protein>
<dbReference type="Proteomes" id="UP001549691">
    <property type="component" value="Unassembled WGS sequence"/>
</dbReference>
<evidence type="ECO:0000313" key="5">
    <source>
        <dbReference type="Proteomes" id="UP001549691"/>
    </source>
</evidence>